<feature type="compositionally biased region" description="Acidic residues" evidence="16">
    <location>
        <begin position="207"/>
        <end position="217"/>
    </location>
</feature>
<dbReference type="InterPro" id="IPR024766">
    <property type="entry name" value="Znf_RING_H2"/>
</dbReference>
<dbReference type="Pfam" id="PF25563">
    <property type="entry name" value="TPR_SYVN1_N"/>
    <property type="match status" value="1"/>
</dbReference>
<evidence type="ECO:0000256" key="3">
    <source>
        <dbReference type="ARBA" id="ARBA00004906"/>
    </source>
</evidence>
<feature type="domain" description="RING-type" evidence="18">
    <location>
        <begin position="311"/>
        <end position="362"/>
    </location>
</feature>
<accession>A0AAE0IMY3</accession>
<evidence type="ECO:0000256" key="8">
    <source>
        <dbReference type="ARBA" id="ARBA00022723"/>
    </source>
</evidence>
<name>A0AAE0IMY3_9PEZI</name>
<dbReference type="InterPro" id="IPR001841">
    <property type="entry name" value="Znf_RING"/>
</dbReference>
<dbReference type="InterPro" id="IPR058051">
    <property type="entry name" value="Znf_RING_synoviolin"/>
</dbReference>
<dbReference type="Pfam" id="PF12678">
    <property type="entry name" value="zf-rbx1"/>
    <property type="match status" value="1"/>
</dbReference>
<feature type="region of interest" description="Disordered" evidence="16">
    <location>
        <begin position="195"/>
        <end position="217"/>
    </location>
</feature>
<reference evidence="19" key="2">
    <citation type="submission" date="2023-06" db="EMBL/GenBank/DDBJ databases">
        <authorList>
            <consortium name="Lawrence Berkeley National Laboratory"/>
            <person name="Haridas S."/>
            <person name="Hensen N."/>
            <person name="Bonometti L."/>
            <person name="Westerberg I."/>
            <person name="Brannstrom I.O."/>
            <person name="Guillou S."/>
            <person name="Cros-Aarteil S."/>
            <person name="Calhoun S."/>
            <person name="Kuo A."/>
            <person name="Mondo S."/>
            <person name="Pangilinan J."/>
            <person name="Riley R."/>
            <person name="Labutti K."/>
            <person name="Andreopoulos B."/>
            <person name="Lipzen A."/>
            <person name="Chen C."/>
            <person name="Yanf M."/>
            <person name="Daum C."/>
            <person name="Ng V."/>
            <person name="Clum A."/>
            <person name="Steindorff A."/>
            <person name="Ohm R."/>
            <person name="Martin F."/>
            <person name="Silar P."/>
            <person name="Natvig D."/>
            <person name="Lalanne C."/>
            <person name="Gautier V."/>
            <person name="Ament-Velasquez S.L."/>
            <person name="Kruys A."/>
            <person name="Hutchinson M.I."/>
            <person name="Powell A.J."/>
            <person name="Barry K."/>
            <person name="Miller A.N."/>
            <person name="Grigoriev I.V."/>
            <person name="Debuchy R."/>
            <person name="Gladieux P."/>
            <person name="Thoren M.H."/>
            <person name="Johannesson H."/>
        </authorList>
    </citation>
    <scope>NUCLEOTIDE SEQUENCE</scope>
    <source>
        <strain evidence="19">SMH4131-1</strain>
    </source>
</reference>
<comment type="subcellular location">
    <subcellularLocation>
        <location evidence="2">Endoplasmic reticulum membrane</location>
        <topology evidence="2">Multi-pass membrane protein</topology>
    </subcellularLocation>
</comment>
<feature type="compositionally biased region" description="Low complexity" evidence="16">
    <location>
        <begin position="749"/>
        <end position="769"/>
    </location>
</feature>
<feature type="region of interest" description="Disordered" evidence="16">
    <location>
        <begin position="683"/>
        <end position="774"/>
    </location>
</feature>
<feature type="region of interest" description="Disordered" evidence="16">
    <location>
        <begin position="462"/>
        <end position="485"/>
    </location>
</feature>
<keyword evidence="9 15" id="KW-0863">Zinc-finger</keyword>
<reference evidence="19" key="1">
    <citation type="journal article" date="2023" name="Mol. Phylogenet. Evol.">
        <title>Genome-scale phylogeny and comparative genomics of the fungal order Sordariales.</title>
        <authorList>
            <person name="Hensen N."/>
            <person name="Bonometti L."/>
            <person name="Westerberg I."/>
            <person name="Brannstrom I.O."/>
            <person name="Guillou S."/>
            <person name="Cros-Aarteil S."/>
            <person name="Calhoun S."/>
            <person name="Haridas S."/>
            <person name="Kuo A."/>
            <person name="Mondo S."/>
            <person name="Pangilinan J."/>
            <person name="Riley R."/>
            <person name="LaButti K."/>
            <person name="Andreopoulos B."/>
            <person name="Lipzen A."/>
            <person name="Chen C."/>
            <person name="Yan M."/>
            <person name="Daum C."/>
            <person name="Ng V."/>
            <person name="Clum A."/>
            <person name="Steindorff A."/>
            <person name="Ohm R.A."/>
            <person name="Martin F."/>
            <person name="Silar P."/>
            <person name="Natvig D.O."/>
            <person name="Lalanne C."/>
            <person name="Gautier V."/>
            <person name="Ament-Velasquez S.L."/>
            <person name="Kruys A."/>
            <person name="Hutchinson M.I."/>
            <person name="Powell A.J."/>
            <person name="Barry K."/>
            <person name="Miller A.N."/>
            <person name="Grigoriev I.V."/>
            <person name="Debuchy R."/>
            <person name="Gladieux P."/>
            <person name="Hiltunen Thoren M."/>
            <person name="Johannesson H."/>
        </authorList>
    </citation>
    <scope>NUCLEOTIDE SEQUENCE</scope>
    <source>
        <strain evidence="19">SMH4131-1</strain>
    </source>
</reference>
<keyword evidence="8" id="KW-0479">Metal-binding</keyword>
<dbReference type="PANTHER" id="PTHR22763">
    <property type="entry name" value="RING ZINC FINGER PROTEIN"/>
    <property type="match status" value="1"/>
</dbReference>
<keyword evidence="14 17" id="KW-0472">Membrane</keyword>
<feature type="region of interest" description="Disordered" evidence="16">
    <location>
        <begin position="795"/>
        <end position="852"/>
    </location>
</feature>
<feature type="transmembrane region" description="Helical" evidence="17">
    <location>
        <begin position="107"/>
        <end position="129"/>
    </location>
</feature>
<comment type="pathway">
    <text evidence="3">Protein modification; protein ubiquitination.</text>
</comment>
<feature type="transmembrane region" description="Helical" evidence="17">
    <location>
        <begin position="141"/>
        <end position="164"/>
    </location>
</feature>
<dbReference type="Proteomes" id="UP001286456">
    <property type="component" value="Unassembled WGS sequence"/>
</dbReference>
<dbReference type="InterPro" id="IPR013083">
    <property type="entry name" value="Znf_RING/FYVE/PHD"/>
</dbReference>
<keyword evidence="13 17" id="KW-1133">Transmembrane helix</keyword>
<dbReference type="PANTHER" id="PTHR22763:SF184">
    <property type="entry name" value="E3 UBIQUITIN-PROTEIN LIGASE SYNOVIOLIN"/>
    <property type="match status" value="1"/>
</dbReference>
<evidence type="ECO:0000256" key="17">
    <source>
        <dbReference type="SAM" id="Phobius"/>
    </source>
</evidence>
<dbReference type="Gene3D" id="3.30.40.10">
    <property type="entry name" value="Zinc/RING finger domain, C3HC4 (zinc finger)"/>
    <property type="match status" value="1"/>
</dbReference>
<evidence type="ECO:0000256" key="7">
    <source>
        <dbReference type="ARBA" id="ARBA00022692"/>
    </source>
</evidence>
<evidence type="ECO:0000256" key="1">
    <source>
        <dbReference type="ARBA" id="ARBA00000900"/>
    </source>
</evidence>
<evidence type="ECO:0000256" key="15">
    <source>
        <dbReference type="PROSITE-ProRule" id="PRU00175"/>
    </source>
</evidence>
<evidence type="ECO:0000256" key="10">
    <source>
        <dbReference type="ARBA" id="ARBA00022786"/>
    </source>
</evidence>
<evidence type="ECO:0000256" key="9">
    <source>
        <dbReference type="ARBA" id="ARBA00022771"/>
    </source>
</evidence>
<dbReference type="PROSITE" id="PS50089">
    <property type="entry name" value="ZF_RING_2"/>
    <property type="match status" value="1"/>
</dbReference>
<keyword evidence="20" id="KW-1185">Reference proteome</keyword>
<feature type="transmembrane region" description="Helical" evidence="17">
    <location>
        <begin position="67"/>
        <end position="87"/>
    </location>
</feature>
<evidence type="ECO:0000313" key="19">
    <source>
        <dbReference type="EMBL" id="KAK3327985.1"/>
    </source>
</evidence>
<evidence type="ECO:0000256" key="12">
    <source>
        <dbReference type="ARBA" id="ARBA00022833"/>
    </source>
</evidence>
<feature type="region of interest" description="Disordered" evidence="16">
    <location>
        <begin position="389"/>
        <end position="431"/>
    </location>
</feature>
<feature type="transmembrane region" description="Helical" evidence="17">
    <location>
        <begin position="243"/>
        <end position="262"/>
    </location>
</feature>
<evidence type="ECO:0000256" key="5">
    <source>
        <dbReference type="ARBA" id="ARBA00012483"/>
    </source>
</evidence>
<evidence type="ECO:0000256" key="2">
    <source>
        <dbReference type="ARBA" id="ARBA00004477"/>
    </source>
</evidence>
<gene>
    <name evidence="19" type="ORF">B0T19DRAFT_179513</name>
</gene>
<keyword evidence="11" id="KW-0256">Endoplasmic reticulum</keyword>
<dbReference type="GO" id="GO:0061630">
    <property type="term" value="F:ubiquitin protein ligase activity"/>
    <property type="evidence" value="ECO:0007669"/>
    <property type="project" value="UniProtKB-EC"/>
</dbReference>
<sequence>MVHLAQSSLSLLVLANLIFVVYGSFMYGLQRLCFGPLRPAEIEQLYEKAWFAVTEICLAMTIFREEVGAFFLVMFTALVTGKVWGWIGEGRVEAFEQQPPANPRLFHTRLSISLLLSVIYDTWILSYAVSTVVQQARPTMMVMFLFEFAVLAVCSLQTALRYIVSLVEQHITRTQTRLRLEDRRRQIREQRAEILRRRETESNTTPENEELPNEDDVDEMDIEVPGWESKGLYVLSLDLVADFVKLCLYTAFFCVLFTFYGLPIHIIRDWFMTTRSFLKRLNALIRYRQALKDMDQYPDATPEELGQEDTCIICREEMRPWDPADTSQVERTRAKKLPCGHVLHFGCLKSWLERQQVCPTCRRPVTRDGQQPAARNGEAMVFRLGLNFPAGQNQQPQQPANGQPPAGQAPQAAAPNNQGNNNNNNNQNAGVRMFNLGPIRLGFAQGGVNDIQDMAQRLGMPADIANPPAATTPAPAPQYGNDNPPRDLDQIRAQLLEIGQRLQTEMLTLHNTAQELQVLNLLVNELGRLRQLSQQTQGQYQTPLQGTPAMAPGMPTGPAPVHLAHLQQQLPLPLFPQQPGQLAPIPQMQPFYPMAPRSVLAVTRHGAAGYGSAIPAGSPDLPEGVVIPPGWSLLPLQRLDGAAPTGELIAPPISAPIPATTTTPMMQMPSAFHDILQTLDDLPRPPRWVASSTGATAGVESTDRNSSSATTLRPAQTSTNAADARTSLRPPTQETVAAQQNGGPPEATASPPAEQVAPPAVTAPTPVAPNWGGSAQLFGGSSARGIFGYQQEAALAREEEQAGTTSLQPTATEASTSSDSSSSDGAEGNSRVTNIKGKARAAAVEDGSDDDE</sequence>
<evidence type="ECO:0000313" key="20">
    <source>
        <dbReference type="Proteomes" id="UP001286456"/>
    </source>
</evidence>
<dbReference type="GO" id="GO:0043161">
    <property type="term" value="P:proteasome-mediated ubiquitin-dependent protein catabolic process"/>
    <property type="evidence" value="ECO:0007669"/>
    <property type="project" value="TreeGrafter"/>
</dbReference>
<evidence type="ECO:0000256" key="16">
    <source>
        <dbReference type="SAM" id="MobiDB-lite"/>
    </source>
</evidence>
<evidence type="ECO:0000256" key="4">
    <source>
        <dbReference type="ARBA" id="ARBA00010089"/>
    </source>
</evidence>
<dbReference type="GO" id="GO:0036503">
    <property type="term" value="P:ERAD pathway"/>
    <property type="evidence" value="ECO:0007669"/>
    <property type="project" value="TreeGrafter"/>
</dbReference>
<feature type="compositionally biased region" description="Low complexity" evidence="16">
    <location>
        <begin position="810"/>
        <end position="828"/>
    </location>
</feature>
<proteinExistence type="inferred from homology"/>
<feature type="compositionally biased region" description="Polar residues" evidence="16">
    <location>
        <begin position="729"/>
        <end position="742"/>
    </location>
</feature>
<evidence type="ECO:0000259" key="18">
    <source>
        <dbReference type="PROSITE" id="PS50089"/>
    </source>
</evidence>
<evidence type="ECO:0000256" key="13">
    <source>
        <dbReference type="ARBA" id="ARBA00022989"/>
    </source>
</evidence>
<feature type="transmembrane region" description="Helical" evidence="17">
    <location>
        <begin position="6"/>
        <end position="29"/>
    </location>
</feature>
<keyword evidence="12" id="KW-0862">Zinc</keyword>
<dbReference type="EC" id="2.3.2.27" evidence="5"/>
<feature type="compositionally biased region" description="Low complexity" evidence="16">
    <location>
        <begin position="389"/>
        <end position="430"/>
    </location>
</feature>
<keyword evidence="6" id="KW-0808">Transferase</keyword>
<dbReference type="AlphaFoldDB" id="A0AAE0IMY3"/>
<dbReference type="CDD" id="cd16479">
    <property type="entry name" value="RING-H2_synoviolin"/>
    <property type="match status" value="1"/>
</dbReference>
<comment type="caution">
    <text evidence="19">The sequence shown here is derived from an EMBL/GenBank/DDBJ whole genome shotgun (WGS) entry which is preliminary data.</text>
</comment>
<feature type="compositionally biased region" description="Polar residues" evidence="16">
    <location>
        <begin position="704"/>
        <end position="721"/>
    </location>
</feature>
<feature type="compositionally biased region" description="Low complexity" evidence="16">
    <location>
        <begin position="462"/>
        <end position="473"/>
    </location>
</feature>
<dbReference type="EMBL" id="JAUEPO010000003">
    <property type="protein sequence ID" value="KAK3327985.1"/>
    <property type="molecule type" value="Genomic_DNA"/>
</dbReference>
<keyword evidence="10" id="KW-0833">Ubl conjugation pathway</keyword>
<dbReference type="GO" id="GO:0008270">
    <property type="term" value="F:zinc ion binding"/>
    <property type="evidence" value="ECO:0007669"/>
    <property type="project" value="UniProtKB-KW"/>
</dbReference>
<dbReference type="SUPFAM" id="SSF57850">
    <property type="entry name" value="RING/U-box"/>
    <property type="match status" value="1"/>
</dbReference>
<protein>
    <recommendedName>
        <fullName evidence="5">RING-type E3 ubiquitin transferase</fullName>
        <ecNumber evidence="5">2.3.2.27</ecNumber>
    </recommendedName>
</protein>
<comment type="similarity">
    <text evidence="4">Belongs to the HRD1 family.</text>
</comment>
<evidence type="ECO:0000256" key="6">
    <source>
        <dbReference type="ARBA" id="ARBA00022679"/>
    </source>
</evidence>
<evidence type="ECO:0000256" key="11">
    <source>
        <dbReference type="ARBA" id="ARBA00022824"/>
    </source>
</evidence>
<comment type="catalytic activity">
    <reaction evidence="1">
        <text>S-ubiquitinyl-[E2 ubiquitin-conjugating enzyme]-L-cysteine + [acceptor protein]-L-lysine = [E2 ubiquitin-conjugating enzyme]-L-cysteine + N(6)-ubiquitinyl-[acceptor protein]-L-lysine.</text>
        <dbReference type="EC" id="2.3.2.27"/>
    </reaction>
</comment>
<dbReference type="SMART" id="SM00184">
    <property type="entry name" value="RING"/>
    <property type="match status" value="1"/>
</dbReference>
<keyword evidence="7 17" id="KW-0812">Transmembrane</keyword>
<dbReference type="InterPro" id="IPR050731">
    <property type="entry name" value="HRD1_E3_ubiq-ligases"/>
</dbReference>
<organism evidence="19 20">
    <name type="scientific">Cercophora scortea</name>
    <dbReference type="NCBI Taxonomy" id="314031"/>
    <lineage>
        <taxon>Eukaryota</taxon>
        <taxon>Fungi</taxon>
        <taxon>Dikarya</taxon>
        <taxon>Ascomycota</taxon>
        <taxon>Pezizomycotina</taxon>
        <taxon>Sordariomycetes</taxon>
        <taxon>Sordariomycetidae</taxon>
        <taxon>Sordariales</taxon>
        <taxon>Lasiosphaeriaceae</taxon>
        <taxon>Cercophora</taxon>
    </lineage>
</organism>
<dbReference type="GO" id="GO:0005789">
    <property type="term" value="C:endoplasmic reticulum membrane"/>
    <property type="evidence" value="ECO:0007669"/>
    <property type="project" value="UniProtKB-SubCell"/>
</dbReference>
<evidence type="ECO:0000256" key="14">
    <source>
        <dbReference type="ARBA" id="ARBA00023136"/>
    </source>
</evidence>
<dbReference type="InterPro" id="IPR057992">
    <property type="entry name" value="TPR_SYVN1_N"/>
</dbReference>